<accession>A0A1J4JQB6</accession>
<dbReference type="RefSeq" id="XP_068352565.1">
    <property type="nucleotide sequence ID" value="XM_068509475.1"/>
</dbReference>
<evidence type="ECO:0000313" key="2">
    <source>
        <dbReference type="Proteomes" id="UP000179807"/>
    </source>
</evidence>
<keyword evidence="2" id="KW-1185">Reference proteome</keyword>
<evidence type="ECO:0000313" key="1">
    <source>
        <dbReference type="EMBL" id="OHS99428.1"/>
    </source>
</evidence>
<reference evidence="1" key="1">
    <citation type="submission" date="2016-10" db="EMBL/GenBank/DDBJ databases">
        <authorList>
            <person name="Benchimol M."/>
            <person name="Almeida L.G."/>
            <person name="Vasconcelos A.T."/>
            <person name="Perreira-Neves A."/>
            <person name="Rosa I.A."/>
            <person name="Tasca T."/>
            <person name="Bogo M.R."/>
            <person name="de Souza W."/>
        </authorList>
    </citation>
    <scope>NUCLEOTIDE SEQUENCE [LARGE SCALE GENOMIC DNA]</scope>
    <source>
        <strain evidence="1">K</strain>
    </source>
</reference>
<dbReference type="VEuPathDB" id="TrichDB:TRFO_34109"/>
<organism evidence="1 2">
    <name type="scientific">Tritrichomonas foetus</name>
    <dbReference type="NCBI Taxonomy" id="1144522"/>
    <lineage>
        <taxon>Eukaryota</taxon>
        <taxon>Metamonada</taxon>
        <taxon>Parabasalia</taxon>
        <taxon>Tritrichomonadida</taxon>
        <taxon>Tritrichomonadidae</taxon>
        <taxon>Tritrichomonas</taxon>
    </lineage>
</organism>
<comment type="caution">
    <text evidence="1">The sequence shown here is derived from an EMBL/GenBank/DDBJ whole genome shotgun (WGS) entry which is preliminary data.</text>
</comment>
<protein>
    <submittedName>
        <fullName evidence="1">Uncharacterized protein</fullName>
    </submittedName>
</protein>
<sequence>MSTCTSHHPFLLKLICANSGKAYYITIKIIQEVKNDPPNISFDVIGYSCDGYPTYLLLIKEMIKIFLDYDFWDVNISIVDQFAKFSDSSFFFNPLHLAKNERYRKVRARNLLIFSRNHNIFSKIVLQQH</sequence>
<dbReference type="AlphaFoldDB" id="A0A1J4JQB6"/>
<gene>
    <name evidence="1" type="ORF">TRFO_34109</name>
</gene>
<name>A0A1J4JQB6_9EUKA</name>
<dbReference type="Proteomes" id="UP000179807">
    <property type="component" value="Unassembled WGS sequence"/>
</dbReference>
<dbReference type="GeneID" id="94844179"/>
<dbReference type="EMBL" id="MLAK01001005">
    <property type="protein sequence ID" value="OHS99428.1"/>
    <property type="molecule type" value="Genomic_DNA"/>
</dbReference>
<proteinExistence type="predicted"/>